<feature type="compositionally biased region" description="Acidic residues" evidence="1">
    <location>
        <begin position="61"/>
        <end position="70"/>
    </location>
</feature>
<accession>A0ABR2P0F0</accession>
<protein>
    <submittedName>
        <fullName evidence="2">Uncharacterized protein</fullName>
    </submittedName>
</protein>
<feature type="region of interest" description="Disordered" evidence="1">
    <location>
        <begin position="19"/>
        <end position="97"/>
    </location>
</feature>
<name>A0ABR2P0F0_9ROSI</name>
<sequence>MMTTPLHSSGHFLLHTSVTPLSVYPPQGPGFGSNYGTMQHTPPGSLFATGPSGSGHHAANDDDDDDETKEDNDAIIRRNPRRNRRAPDCGTGGHRRH</sequence>
<proteinExistence type="predicted"/>
<gene>
    <name evidence="2" type="ORF">V6N11_049325</name>
</gene>
<reference evidence="2 3" key="1">
    <citation type="journal article" date="2024" name="G3 (Bethesda)">
        <title>Genome assembly of Hibiscus sabdariffa L. provides insights into metabolisms of medicinal natural products.</title>
        <authorList>
            <person name="Kim T."/>
        </authorList>
    </citation>
    <scope>NUCLEOTIDE SEQUENCE [LARGE SCALE GENOMIC DNA]</scope>
    <source>
        <strain evidence="2">TK-2024</strain>
        <tissue evidence="2">Old leaves</tissue>
    </source>
</reference>
<evidence type="ECO:0000256" key="1">
    <source>
        <dbReference type="SAM" id="MobiDB-lite"/>
    </source>
</evidence>
<comment type="caution">
    <text evidence="2">The sequence shown here is derived from an EMBL/GenBank/DDBJ whole genome shotgun (WGS) entry which is preliminary data.</text>
</comment>
<evidence type="ECO:0000313" key="2">
    <source>
        <dbReference type="EMBL" id="KAK8981833.1"/>
    </source>
</evidence>
<dbReference type="Proteomes" id="UP001396334">
    <property type="component" value="Unassembled WGS sequence"/>
</dbReference>
<evidence type="ECO:0000313" key="3">
    <source>
        <dbReference type="Proteomes" id="UP001396334"/>
    </source>
</evidence>
<keyword evidence="3" id="KW-1185">Reference proteome</keyword>
<dbReference type="EMBL" id="JBBPBN010000088">
    <property type="protein sequence ID" value="KAK8981833.1"/>
    <property type="molecule type" value="Genomic_DNA"/>
</dbReference>
<organism evidence="2 3">
    <name type="scientific">Hibiscus sabdariffa</name>
    <name type="common">roselle</name>
    <dbReference type="NCBI Taxonomy" id="183260"/>
    <lineage>
        <taxon>Eukaryota</taxon>
        <taxon>Viridiplantae</taxon>
        <taxon>Streptophyta</taxon>
        <taxon>Embryophyta</taxon>
        <taxon>Tracheophyta</taxon>
        <taxon>Spermatophyta</taxon>
        <taxon>Magnoliopsida</taxon>
        <taxon>eudicotyledons</taxon>
        <taxon>Gunneridae</taxon>
        <taxon>Pentapetalae</taxon>
        <taxon>rosids</taxon>
        <taxon>malvids</taxon>
        <taxon>Malvales</taxon>
        <taxon>Malvaceae</taxon>
        <taxon>Malvoideae</taxon>
        <taxon>Hibiscus</taxon>
    </lineage>
</organism>